<dbReference type="GeneID" id="96081840"/>
<protein>
    <submittedName>
        <fullName evidence="2">Uncharacterized protein</fullName>
    </submittedName>
</protein>
<feature type="compositionally biased region" description="Polar residues" evidence="1">
    <location>
        <begin position="246"/>
        <end position="257"/>
    </location>
</feature>
<sequence>MARLNYALEQRARKPSSPSLDDNAATQQLLTESHSPLAGLPPTAAVFGANLLNAARMYPPSGIPERIGHRSGQGKLKRVSLKRDESSRLDLAVRGDPFEIELSPERGRYALPEKINHKPLKILKKKKNKKKAADTPGEAPAASSELPVHSQGRLQADPEELVEDLALPEDPASAEPDPRTSPPPLVPSENDAVIADTTRQETPPSVGERPPDAPEHPANTQAKPKRKSGSDYSGDRPAKHQREQRQATAESVSSRKAPSQVEIPVRRRSQRQNTTKKAVHTSREQQTQRTADDSVPEEESRPKRAAAKLKSRGEEDTNDTTAASQPLPAKERGSQSRAESFKKAPDTATTGKAKTAPILLESDDESEYESEHESEDESGHERVAERSESIADEGHKKLRPTGQPGSIETVFGFLNLKPWPGNCETKIATSISRKCNVYIDHLQNDDIPTEQFAEDANELREILGKIDTSVQEKDRRAFKGDAYGHVFRAVVLYLEALYTWLNENDGAVTESLGAMRILSPLIGQILEFKDTIADWNVHVPRRLKGDRIIDDVDSSLIAHLRHVERVYRNCLSRLETTEQYRQQQADIDRKMKLKQEEEDRKAESLEAQAQRWKRWQDLHIKRMVCERDPRRRKKLAITRLEDWEERDANGVVFERLPVFTPRSAPPHRQASTLNSGSEWTEQEETALLDGLKHCAGPQVFEKIFEEYCRPDSSHPLGGYLRERSVAEIVTKAAQFRSDLQKLYEDNGWVVEDWVTEIPVMP</sequence>
<feature type="compositionally biased region" description="Basic residues" evidence="1">
    <location>
        <begin position="117"/>
        <end position="130"/>
    </location>
</feature>
<evidence type="ECO:0000256" key="1">
    <source>
        <dbReference type="SAM" id="MobiDB-lite"/>
    </source>
</evidence>
<feature type="region of interest" description="Disordered" evidence="1">
    <location>
        <begin position="1"/>
        <end position="38"/>
    </location>
</feature>
<name>A0ABR3UXK6_9PLEO</name>
<dbReference type="RefSeq" id="XP_069311760.1">
    <property type="nucleotide sequence ID" value="XM_069446818.1"/>
</dbReference>
<feature type="compositionally biased region" description="Basic and acidic residues" evidence="1">
    <location>
        <begin position="377"/>
        <end position="395"/>
    </location>
</feature>
<feature type="compositionally biased region" description="Polar residues" evidence="1">
    <location>
        <begin position="16"/>
        <end position="34"/>
    </location>
</feature>
<feature type="compositionally biased region" description="Basic and acidic residues" evidence="1">
    <location>
        <begin position="329"/>
        <end position="345"/>
    </location>
</feature>
<dbReference type="Proteomes" id="UP001578633">
    <property type="component" value="Chromosome 1"/>
</dbReference>
<accession>A0ABR3UXK6</accession>
<reference evidence="2 3" key="1">
    <citation type="submission" date="2024-09" db="EMBL/GenBank/DDBJ databases">
        <title>T2T genomes of carrot and Alternaria dauci and their utility for understanding host-pathogen interaction during carrot leaf blight disease.</title>
        <authorList>
            <person name="Liu W."/>
            <person name="Xu S."/>
            <person name="Ou C."/>
            <person name="Liu X."/>
            <person name="Zhuang F."/>
            <person name="Deng X.W."/>
        </authorList>
    </citation>
    <scope>NUCLEOTIDE SEQUENCE [LARGE SCALE GENOMIC DNA]</scope>
    <source>
        <strain evidence="2 3">A2016</strain>
    </source>
</reference>
<organism evidence="2 3">
    <name type="scientific">Alternaria dauci</name>
    <dbReference type="NCBI Taxonomy" id="48095"/>
    <lineage>
        <taxon>Eukaryota</taxon>
        <taxon>Fungi</taxon>
        <taxon>Dikarya</taxon>
        <taxon>Ascomycota</taxon>
        <taxon>Pezizomycotina</taxon>
        <taxon>Dothideomycetes</taxon>
        <taxon>Pleosporomycetidae</taxon>
        <taxon>Pleosporales</taxon>
        <taxon>Pleosporineae</taxon>
        <taxon>Pleosporaceae</taxon>
        <taxon>Alternaria</taxon>
        <taxon>Alternaria sect. Porri</taxon>
    </lineage>
</organism>
<comment type="caution">
    <text evidence="2">The sequence shown here is derived from an EMBL/GenBank/DDBJ whole genome shotgun (WGS) entry which is preliminary data.</text>
</comment>
<feature type="compositionally biased region" description="Acidic residues" evidence="1">
    <location>
        <begin position="157"/>
        <end position="167"/>
    </location>
</feature>
<feature type="region of interest" description="Disordered" evidence="1">
    <location>
        <begin position="112"/>
        <end position="404"/>
    </location>
</feature>
<evidence type="ECO:0000313" key="2">
    <source>
        <dbReference type="EMBL" id="KAL1801176.1"/>
    </source>
</evidence>
<evidence type="ECO:0000313" key="3">
    <source>
        <dbReference type="Proteomes" id="UP001578633"/>
    </source>
</evidence>
<feature type="compositionally biased region" description="Basic and acidic residues" evidence="1">
    <location>
        <begin position="233"/>
        <end position="245"/>
    </location>
</feature>
<keyword evidence="3" id="KW-1185">Reference proteome</keyword>
<feature type="compositionally biased region" description="Acidic residues" evidence="1">
    <location>
        <begin position="361"/>
        <end position="376"/>
    </location>
</feature>
<gene>
    <name evidence="2" type="ORF">ACET3X_001518</name>
</gene>
<dbReference type="EMBL" id="JBHGVX010000001">
    <property type="protein sequence ID" value="KAL1801176.1"/>
    <property type="molecule type" value="Genomic_DNA"/>
</dbReference>
<feature type="region of interest" description="Disordered" evidence="1">
    <location>
        <begin position="61"/>
        <end position="85"/>
    </location>
</feature>
<proteinExistence type="predicted"/>